<evidence type="ECO:0000313" key="17">
    <source>
        <dbReference type="EMBL" id="GIH63596.1"/>
    </source>
</evidence>
<dbReference type="SUPFAM" id="SSF55874">
    <property type="entry name" value="ATPase domain of HSP90 chaperone/DNA topoisomerase II/histidine kinase"/>
    <property type="match status" value="1"/>
</dbReference>
<dbReference type="SUPFAM" id="SSF55890">
    <property type="entry name" value="Sporulation response regulatory protein Spo0B"/>
    <property type="match status" value="1"/>
</dbReference>
<dbReference type="InterPro" id="IPR013767">
    <property type="entry name" value="PAS_fold"/>
</dbReference>
<dbReference type="InterPro" id="IPR036890">
    <property type="entry name" value="HATPase_C_sf"/>
</dbReference>
<evidence type="ECO:0000256" key="14">
    <source>
        <dbReference type="SAM" id="Phobius"/>
    </source>
</evidence>
<keyword evidence="8" id="KW-0547">Nucleotide-binding</keyword>
<evidence type="ECO:0000256" key="7">
    <source>
        <dbReference type="ARBA" id="ARBA00022692"/>
    </source>
</evidence>
<keyword evidence="11 14" id="KW-1133">Transmembrane helix</keyword>
<dbReference type="InterPro" id="IPR033463">
    <property type="entry name" value="sCache_3"/>
</dbReference>
<comment type="caution">
    <text evidence="17">The sequence shown here is derived from an EMBL/GenBank/DDBJ whole genome shotgun (WGS) entry which is preliminary data.</text>
</comment>
<dbReference type="InterPro" id="IPR005467">
    <property type="entry name" value="His_kinase_dom"/>
</dbReference>
<dbReference type="Gene3D" id="3.30.565.10">
    <property type="entry name" value="Histidine kinase-like ATPase, C-terminal domain"/>
    <property type="match status" value="1"/>
</dbReference>
<dbReference type="PANTHER" id="PTHR45436">
    <property type="entry name" value="SENSOR HISTIDINE KINASE YKOH"/>
    <property type="match status" value="1"/>
</dbReference>
<evidence type="ECO:0000256" key="13">
    <source>
        <dbReference type="ARBA" id="ARBA00023136"/>
    </source>
</evidence>
<evidence type="ECO:0000259" key="16">
    <source>
        <dbReference type="PROSITE" id="PS50112"/>
    </source>
</evidence>
<dbReference type="CDD" id="cd00130">
    <property type="entry name" value="PAS"/>
    <property type="match status" value="1"/>
</dbReference>
<accession>A0ABQ4GQ80</accession>
<name>A0ABQ4GQ80_9ACTN</name>
<evidence type="ECO:0000256" key="5">
    <source>
        <dbReference type="ARBA" id="ARBA00022553"/>
    </source>
</evidence>
<sequence>MLGMPWADPPRPRPHPRFATQALLVQVAVLLLIIGLGFALVAYLLHAELERQYEQRALAVARAVAADDVVIRAVAAHSPGPQVQRRAEEVRRRTGVLFVVVADDQGIRYSHPDPARIGHRVSTEPEALAGRDVVTFERGTLGLSARGKVPVLDGAGRVAGQVSVGIAAGEVSRRVGDLLRGAAGFTGLALLLGLAASAGLARRLKRQTLGLEPSDLADLLREREAVLHGIDEGVLAVDAAGRITICNDAAARLLGGMPDPGTAVGDAGLPAGVRTLLAERRTVRGVLLATEDRMLVATAGPVRRGQHDLGHVVTLRDRTDLDEMTRELDVVRALSDALRAQAHEYTNRLHTLSGLLSLGHRDEAAAYLRELADDPLATEYGDGGRLRDPYVRGLLAAKTAVASECAVDLRLSQDSFLPGPLTCPLDMVTVLGNLVDNAISAARSGARRPAWVEVSLLAEAGILHLVVVDSGDGVPPQACDRLFDQDFTTSADDARPHGVGLALARRVARRHGGDLALTRPSGADCGAVFVARIPGAVEPARHLSGAPSTGCVGAP</sequence>
<protein>
    <recommendedName>
        <fullName evidence="3">histidine kinase</fullName>
        <ecNumber evidence="3">2.7.13.3</ecNumber>
    </recommendedName>
</protein>
<dbReference type="InterPro" id="IPR000014">
    <property type="entry name" value="PAS"/>
</dbReference>
<evidence type="ECO:0000256" key="8">
    <source>
        <dbReference type="ARBA" id="ARBA00022741"/>
    </source>
</evidence>
<evidence type="ECO:0000256" key="6">
    <source>
        <dbReference type="ARBA" id="ARBA00022679"/>
    </source>
</evidence>
<dbReference type="InterPro" id="IPR029151">
    <property type="entry name" value="Sensor-like_sf"/>
</dbReference>
<feature type="transmembrane region" description="Helical" evidence="14">
    <location>
        <begin position="182"/>
        <end position="201"/>
    </location>
</feature>
<evidence type="ECO:0000256" key="2">
    <source>
        <dbReference type="ARBA" id="ARBA00004651"/>
    </source>
</evidence>
<dbReference type="InterPro" id="IPR003594">
    <property type="entry name" value="HATPase_dom"/>
</dbReference>
<dbReference type="InterPro" id="IPR035965">
    <property type="entry name" value="PAS-like_dom_sf"/>
</dbReference>
<dbReference type="Pfam" id="PF02518">
    <property type="entry name" value="HATPase_c"/>
    <property type="match status" value="1"/>
</dbReference>
<dbReference type="SMART" id="SM00387">
    <property type="entry name" value="HATPase_c"/>
    <property type="match status" value="1"/>
</dbReference>
<evidence type="ECO:0000313" key="18">
    <source>
        <dbReference type="Proteomes" id="UP000660454"/>
    </source>
</evidence>
<dbReference type="InterPro" id="IPR039506">
    <property type="entry name" value="SPOB_a"/>
</dbReference>
<reference evidence="17 18" key="1">
    <citation type="submission" date="2021-01" db="EMBL/GenBank/DDBJ databases">
        <title>Whole genome shotgun sequence of Microbispora siamensis NBRC 104113.</title>
        <authorList>
            <person name="Komaki H."/>
            <person name="Tamura T."/>
        </authorList>
    </citation>
    <scope>NUCLEOTIDE SEQUENCE [LARGE SCALE GENOMIC DNA]</scope>
    <source>
        <strain evidence="17 18">NBRC 104113</strain>
    </source>
</reference>
<dbReference type="Pfam" id="PF17203">
    <property type="entry name" value="sCache_3_2"/>
    <property type="match status" value="1"/>
</dbReference>
<dbReference type="PROSITE" id="PS50109">
    <property type="entry name" value="HIS_KIN"/>
    <property type="match status" value="1"/>
</dbReference>
<keyword evidence="13 14" id="KW-0472">Membrane</keyword>
<keyword evidence="4" id="KW-1003">Cell membrane</keyword>
<dbReference type="SUPFAM" id="SSF55785">
    <property type="entry name" value="PYP-like sensor domain (PAS domain)"/>
    <property type="match status" value="2"/>
</dbReference>
<keyword evidence="7 14" id="KW-0812">Transmembrane</keyword>
<keyword evidence="9 17" id="KW-0418">Kinase</keyword>
<feature type="domain" description="Histidine kinase" evidence="15">
    <location>
        <begin position="430"/>
        <end position="537"/>
    </location>
</feature>
<proteinExistence type="predicted"/>
<gene>
    <name evidence="17" type="ORF">Msi02_44130</name>
</gene>
<dbReference type="EC" id="2.7.13.3" evidence="3"/>
<keyword evidence="10" id="KW-0067">ATP-binding</keyword>
<dbReference type="InterPro" id="IPR050428">
    <property type="entry name" value="TCS_sensor_his_kinase"/>
</dbReference>
<comment type="subcellular location">
    <subcellularLocation>
        <location evidence="2">Cell membrane</location>
        <topology evidence="2">Multi-pass membrane protein</topology>
    </subcellularLocation>
</comment>
<evidence type="ECO:0000256" key="3">
    <source>
        <dbReference type="ARBA" id="ARBA00012438"/>
    </source>
</evidence>
<evidence type="ECO:0000256" key="9">
    <source>
        <dbReference type="ARBA" id="ARBA00022777"/>
    </source>
</evidence>
<evidence type="ECO:0000256" key="1">
    <source>
        <dbReference type="ARBA" id="ARBA00000085"/>
    </source>
</evidence>
<dbReference type="SUPFAM" id="SSF103190">
    <property type="entry name" value="Sensory domain-like"/>
    <property type="match status" value="1"/>
</dbReference>
<dbReference type="Pfam" id="PF14689">
    <property type="entry name" value="SPOB_a"/>
    <property type="match status" value="1"/>
</dbReference>
<keyword evidence="6" id="KW-0808">Transferase</keyword>
<dbReference type="PROSITE" id="PS50112">
    <property type="entry name" value="PAS"/>
    <property type="match status" value="1"/>
</dbReference>
<dbReference type="GO" id="GO:0016301">
    <property type="term" value="F:kinase activity"/>
    <property type="evidence" value="ECO:0007669"/>
    <property type="project" value="UniProtKB-KW"/>
</dbReference>
<keyword evidence="5" id="KW-0597">Phosphoprotein</keyword>
<dbReference type="InterPro" id="IPR016120">
    <property type="entry name" value="Sig_transdc_His_kin_SpoOB"/>
</dbReference>
<dbReference type="PANTHER" id="PTHR45436:SF5">
    <property type="entry name" value="SENSOR HISTIDINE KINASE TRCS"/>
    <property type="match status" value="1"/>
</dbReference>
<dbReference type="PRINTS" id="PR00344">
    <property type="entry name" value="BCTRLSENSOR"/>
</dbReference>
<organism evidence="17 18">
    <name type="scientific">Microbispora siamensis</name>
    <dbReference type="NCBI Taxonomy" id="564413"/>
    <lineage>
        <taxon>Bacteria</taxon>
        <taxon>Bacillati</taxon>
        <taxon>Actinomycetota</taxon>
        <taxon>Actinomycetes</taxon>
        <taxon>Streptosporangiales</taxon>
        <taxon>Streptosporangiaceae</taxon>
        <taxon>Microbispora</taxon>
    </lineage>
</organism>
<evidence type="ECO:0000256" key="11">
    <source>
        <dbReference type="ARBA" id="ARBA00022989"/>
    </source>
</evidence>
<dbReference type="Pfam" id="PF00989">
    <property type="entry name" value="PAS"/>
    <property type="match status" value="1"/>
</dbReference>
<comment type="catalytic activity">
    <reaction evidence="1">
        <text>ATP + protein L-histidine = ADP + protein N-phospho-L-histidine.</text>
        <dbReference type="EC" id="2.7.13.3"/>
    </reaction>
</comment>
<keyword evidence="18" id="KW-1185">Reference proteome</keyword>
<dbReference type="Gene3D" id="3.30.450.20">
    <property type="entry name" value="PAS domain"/>
    <property type="match status" value="2"/>
</dbReference>
<evidence type="ECO:0000256" key="4">
    <source>
        <dbReference type="ARBA" id="ARBA00022475"/>
    </source>
</evidence>
<dbReference type="InterPro" id="IPR004358">
    <property type="entry name" value="Sig_transdc_His_kin-like_C"/>
</dbReference>
<evidence type="ECO:0000256" key="10">
    <source>
        <dbReference type="ARBA" id="ARBA00022840"/>
    </source>
</evidence>
<feature type="domain" description="PAS" evidence="16">
    <location>
        <begin position="219"/>
        <end position="255"/>
    </location>
</feature>
<evidence type="ECO:0000256" key="12">
    <source>
        <dbReference type="ARBA" id="ARBA00023012"/>
    </source>
</evidence>
<dbReference type="EMBL" id="BOOF01000025">
    <property type="protein sequence ID" value="GIH63596.1"/>
    <property type="molecule type" value="Genomic_DNA"/>
</dbReference>
<keyword evidence="12" id="KW-0902">Two-component regulatory system</keyword>
<feature type="transmembrane region" description="Helical" evidence="14">
    <location>
        <begin position="20"/>
        <end position="45"/>
    </location>
</feature>
<evidence type="ECO:0000259" key="15">
    <source>
        <dbReference type="PROSITE" id="PS50109"/>
    </source>
</evidence>
<dbReference type="Proteomes" id="UP000660454">
    <property type="component" value="Unassembled WGS sequence"/>
</dbReference>
<dbReference type="Gene3D" id="1.10.287.130">
    <property type="match status" value="1"/>
</dbReference>